<dbReference type="InterPro" id="IPR006689">
    <property type="entry name" value="Small_GTPase_ARF/SAR"/>
</dbReference>
<keyword evidence="2" id="KW-0342">GTP-binding</keyword>
<sequence>MSFLEGLLSIFGYGVPARDVSVMFWGTDNDEMTTLLHLIKTGKYAFKPGSVYPIGETIKIGNINLNLAIPSGNRG</sequence>
<comment type="caution">
    <text evidence="3">The sequence shown here is derived from an EMBL/GenBank/DDBJ whole genome shotgun (WGS) entry which is preliminary data.</text>
</comment>
<accession>A0A409YEZ4</accession>
<dbReference type="GO" id="GO:0005525">
    <property type="term" value="F:GTP binding"/>
    <property type="evidence" value="ECO:0007669"/>
    <property type="project" value="UniProtKB-KW"/>
</dbReference>
<reference evidence="3 4" key="1">
    <citation type="journal article" date="2018" name="Evol. Lett.">
        <title>Horizontal gene cluster transfer increased hallucinogenic mushroom diversity.</title>
        <authorList>
            <person name="Reynolds H.T."/>
            <person name="Vijayakumar V."/>
            <person name="Gluck-Thaler E."/>
            <person name="Korotkin H.B."/>
            <person name="Matheny P.B."/>
            <person name="Slot J.C."/>
        </authorList>
    </citation>
    <scope>NUCLEOTIDE SEQUENCE [LARGE SCALE GENOMIC DNA]</scope>
    <source>
        <strain evidence="3 4">2629</strain>
    </source>
</reference>
<evidence type="ECO:0000256" key="1">
    <source>
        <dbReference type="ARBA" id="ARBA00022741"/>
    </source>
</evidence>
<evidence type="ECO:0000313" key="3">
    <source>
        <dbReference type="EMBL" id="PPR01587.1"/>
    </source>
</evidence>
<dbReference type="PRINTS" id="PR00328">
    <property type="entry name" value="SAR1GTPBP"/>
</dbReference>
<proteinExistence type="predicted"/>
<protein>
    <submittedName>
        <fullName evidence="3">Uncharacterized protein</fullName>
    </submittedName>
</protein>
<dbReference type="AlphaFoldDB" id="A0A409YEZ4"/>
<feature type="non-terminal residue" evidence="3">
    <location>
        <position position="75"/>
    </location>
</feature>
<organism evidence="3 4">
    <name type="scientific">Panaeolus cyanescens</name>
    <dbReference type="NCBI Taxonomy" id="181874"/>
    <lineage>
        <taxon>Eukaryota</taxon>
        <taxon>Fungi</taxon>
        <taxon>Dikarya</taxon>
        <taxon>Basidiomycota</taxon>
        <taxon>Agaricomycotina</taxon>
        <taxon>Agaricomycetes</taxon>
        <taxon>Agaricomycetidae</taxon>
        <taxon>Agaricales</taxon>
        <taxon>Agaricineae</taxon>
        <taxon>Galeropsidaceae</taxon>
        <taxon>Panaeolus</taxon>
    </lineage>
</organism>
<gene>
    <name evidence="3" type="ORF">CVT24_005878</name>
</gene>
<dbReference type="EMBL" id="NHTK01001235">
    <property type="protein sequence ID" value="PPR01587.1"/>
    <property type="molecule type" value="Genomic_DNA"/>
</dbReference>
<keyword evidence="1" id="KW-0547">Nucleotide-binding</keyword>
<evidence type="ECO:0000313" key="4">
    <source>
        <dbReference type="Proteomes" id="UP000284842"/>
    </source>
</evidence>
<dbReference type="InParanoid" id="A0A409YEZ4"/>
<dbReference type="OrthoDB" id="10527748at2759"/>
<name>A0A409YEZ4_9AGAR</name>
<evidence type="ECO:0000256" key="2">
    <source>
        <dbReference type="ARBA" id="ARBA00023134"/>
    </source>
</evidence>
<keyword evidence="4" id="KW-1185">Reference proteome</keyword>
<dbReference type="Proteomes" id="UP000284842">
    <property type="component" value="Unassembled WGS sequence"/>
</dbReference>
<dbReference type="GO" id="GO:0003924">
    <property type="term" value="F:GTPase activity"/>
    <property type="evidence" value="ECO:0007669"/>
    <property type="project" value="InterPro"/>
</dbReference>